<dbReference type="AlphaFoldDB" id="A0A915K8M2"/>
<sequence>MLTHKHDKNYYLELLKSSLIYVFKGDIMPDVGLCLADFLRQNYPIMEYLSTTFGKVSKLPLDPSDSLDFKLCLEISLRNHGQRLLAEAKLLMMEDLGGKFGLPLVATMVEEQQIDTKLGSDKADNLQIAFSQLLPAIQRINDSLTLPFQESDQTIEQRKVELFLVASPLLASVKDSQRFLLIRRKMRKLVENEGGITGHAASKIEDLEQLKSKFRVKPFFELQKVKRVKVKTMQGAEFGIYNDRKLKIIKTNSKLNTIYHATLDRGKAYLIQIHQDDRDIELYNLKDWIGRDSYIHNKNN</sequence>
<proteinExistence type="predicted"/>
<dbReference type="Proteomes" id="UP000887565">
    <property type="component" value="Unplaced"/>
</dbReference>
<reference evidence="2" key="1">
    <citation type="submission" date="2022-11" db="UniProtKB">
        <authorList>
            <consortium name="WormBaseParasite"/>
        </authorList>
    </citation>
    <scope>IDENTIFICATION</scope>
</reference>
<protein>
    <submittedName>
        <fullName evidence="2">Uncharacterized protein</fullName>
    </submittedName>
</protein>
<keyword evidence="1" id="KW-1185">Reference proteome</keyword>
<evidence type="ECO:0000313" key="2">
    <source>
        <dbReference type="WBParaSite" id="nRc.2.0.1.t35082-RA"/>
    </source>
</evidence>
<name>A0A915K8M2_ROMCU</name>
<accession>A0A915K8M2</accession>
<evidence type="ECO:0000313" key="1">
    <source>
        <dbReference type="Proteomes" id="UP000887565"/>
    </source>
</evidence>
<organism evidence="1 2">
    <name type="scientific">Romanomermis culicivorax</name>
    <name type="common">Nematode worm</name>
    <dbReference type="NCBI Taxonomy" id="13658"/>
    <lineage>
        <taxon>Eukaryota</taxon>
        <taxon>Metazoa</taxon>
        <taxon>Ecdysozoa</taxon>
        <taxon>Nematoda</taxon>
        <taxon>Enoplea</taxon>
        <taxon>Dorylaimia</taxon>
        <taxon>Mermithida</taxon>
        <taxon>Mermithoidea</taxon>
        <taxon>Mermithidae</taxon>
        <taxon>Romanomermis</taxon>
    </lineage>
</organism>
<dbReference type="WBParaSite" id="nRc.2.0.1.t35082-RA">
    <property type="protein sequence ID" value="nRc.2.0.1.t35082-RA"/>
    <property type="gene ID" value="nRc.2.0.1.g35082"/>
</dbReference>